<evidence type="ECO:0000313" key="1">
    <source>
        <dbReference type="EMBL" id="KAG7502867.1"/>
    </source>
</evidence>
<dbReference type="Proteomes" id="UP000693946">
    <property type="component" value="Linkage Group LG2"/>
</dbReference>
<sequence length="89" mass="10667">MSLLWKKTELNWKQKIRGGGWKHEDHALHLTPFKTEKYKHFVSFSLPFCPFYPSEDRNICSHWRPQGEGRRGEERSLFVTPFFTGIKAW</sequence>
<proteinExistence type="predicted"/>
<gene>
    <name evidence="1" type="ORF">JOB18_027881</name>
</gene>
<name>A0AAV6RBH0_SOLSE</name>
<dbReference type="AlphaFoldDB" id="A0AAV6RBH0"/>
<reference evidence="1 2" key="1">
    <citation type="journal article" date="2021" name="Sci. Rep.">
        <title>Chromosome anchoring in Senegalese sole (Solea senegalensis) reveals sex-associated markers and genome rearrangements in flatfish.</title>
        <authorList>
            <person name="Guerrero-Cozar I."/>
            <person name="Gomez-Garrido J."/>
            <person name="Berbel C."/>
            <person name="Martinez-Blanch J.F."/>
            <person name="Alioto T."/>
            <person name="Claros M.G."/>
            <person name="Gagnaire P.A."/>
            <person name="Manchado M."/>
        </authorList>
    </citation>
    <scope>NUCLEOTIDE SEQUENCE [LARGE SCALE GENOMIC DNA]</scope>
    <source>
        <strain evidence="1">Sse05_10M</strain>
    </source>
</reference>
<evidence type="ECO:0000313" key="2">
    <source>
        <dbReference type="Proteomes" id="UP000693946"/>
    </source>
</evidence>
<keyword evidence="2" id="KW-1185">Reference proteome</keyword>
<organism evidence="1 2">
    <name type="scientific">Solea senegalensis</name>
    <name type="common">Senegalese sole</name>
    <dbReference type="NCBI Taxonomy" id="28829"/>
    <lineage>
        <taxon>Eukaryota</taxon>
        <taxon>Metazoa</taxon>
        <taxon>Chordata</taxon>
        <taxon>Craniata</taxon>
        <taxon>Vertebrata</taxon>
        <taxon>Euteleostomi</taxon>
        <taxon>Actinopterygii</taxon>
        <taxon>Neopterygii</taxon>
        <taxon>Teleostei</taxon>
        <taxon>Neoteleostei</taxon>
        <taxon>Acanthomorphata</taxon>
        <taxon>Carangaria</taxon>
        <taxon>Pleuronectiformes</taxon>
        <taxon>Pleuronectoidei</taxon>
        <taxon>Soleidae</taxon>
        <taxon>Solea</taxon>
    </lineage>
</organism>
<dbReference type="EMBL" id="JAGKHQ010000012">
    <property type="protein sequence ID" value="KAG7502867.1"/>
    <property type="molecule type" value="Genomic_DNA"/>
</dbReference>
<protein>
    <submittedName>
        <fullName evidence="1">Uncharacterized protein</fullName>
    </submittedName>
</protein>
<comment type="caution">
    <text evidence="1">The sequence shown here is derived from an EMBL/GenBank/DDBJ whole genome shotgun (WGS) entry which is preliminary data.</text>
</comment>
<accession>A0AAV6RBH0</accession>